<sequence length="115" mass="12846">MSDLWSLRLEHDTGRPQDDNPDSNCNLRDWAVIRISGVPRSTVKCATTSTCRDLHDVGGSIPHMTHARMRVVCAITQATLDGIGRYYLPLGLSPFEKRAQGYDMQAFIQAMLLVI</sequence>
<reference evidence="1 2" key="1">
    <citation type="journal article" date="2014" name="BMC Genomics">
        <title>Genome sequencing of four Aureobasidium pullulans varieties: biotechnological potential, stress tolerance, and description of new species.</title>
        <authorList>
            <person name="Gostin Ar C."/>
            <person name="Ohm R.A."/>
            <person name="Kogej T."/>
            <person name="Sonjak S."/>
            <person name="Turk M."/>
            <person name="Zajc J."/>
            <person name="Zalar P."/>
            <person name="Grube M."/>
            <person name="Sun H."/>
            <person name="Han J."/>
            <person name="Sharma A."/>
            <person name="Chiniquy J."/>
            <person name="Ngan C.Y."/>
            <person name="Lipzen A."/>
            <person name="Barry K."/>
            <person name="Grigoriev I.V."/>
            <person name="Gunde-Cimerman N."/>
        </authorList>
    </citation>
    <scope>NUCLEOTIDE SEQUENCE [LARGE SCALE GENOMIC DNA]</scope>
    <source>
        <strain evidence="1 2">CBS 147.97</strain>
    </source>
</reference>
<gene>
    <name evidence="1" type="ORF">M436DRAFT_66107</name>
</gene>
<dbReference type="RefSeq" id="XP_013424923.1">
    <property type="nucleotide sequence ID" value="XM_013569469.1"/>
</dbReference>
<accession>A0A074WLQ5</accession>
<evidence type="ECO:0000313" key="2">
    <source>
        <dbReference type="Proteomes" id="UP000027730"/>
    </source>
</evidence>
<dbReference type="EMBL" id="KL584716">
    <property type="protein sequence ID" value="KEQ70702.1"/>
    <property type="molecule type" value="Genomic_DNA"/>
</dbReference>
<name>A0A074WLQ5_9PEZI</name>
<dbReference type="Proteomes" id="UP000027730">
    <property type="component" value="Unassembled WGS sequence"/>
</dbReference>
<organism evidence="1 2">
    <name type="scientific">Aureobasidium namibiae CBS 147.97</name>
    <dbReference type="NCBI Taxonomy" id="1043004"/>
    <lineage>
        <taxon>Eukaryota</taxon>
        <taxon>Fungi</taxon>
        <taxon>Dikarya</taxon>
        <taxon>Ascomycota</taxon>
        <taxon>Pezizomycotina</taxon>
        <taxon>Dothideomycetes</taxon>
        <taxon>Dothideomycetidae</taxon>
        <taxon>Dothideales</taxon>
        <taxon>Saccotheciaceae</taxon>
        <taxon>Aureobasidium</taxon>
    </lineage>
</organism>
<protein>
    <submittedName>
        <fullName evidence="1">Uncharacterized protein</fullName>
    </submittedName>
</protein>
<proteinExistence type="predicted"/>
<evidence type="ECO:0000313" key="1">
    <source>
        <dbReference type="EMBL" id="KEQ70702.1"/>
    </source>
</evidence>
<dbReference type="HOGENOM" id="CLU_2108563_0_0_1"/>
<keyword evidence="2" id="KW-1185">Reference proteome</keyword>
<dbReference type="AlphaFoldDB" id="A0A074WLQ5"/>
<dbReference type="GeneID" id="25413994"/>